<dbReference type="AlphaFoldDB" id="A0A8S1VJN6"/>
<name>A0A8S1VJN6_9CILI</name>
<evidence type="ECO:0000313" key="2">
    <source>
        <dbReference type="Proteomes" id="UP000689195"/>
    </source>
</evidence>
<dbReference type="EMBL" id="CAJJDO010000066">
    <property type="protein sequence ID" value="CAD8176981.1"/>
    <property type="molecule type" value="Genomic_DNA"/>
</dbReference>
<dbReference type="Proteomes" id="UP000689195">
    <property type="component" value="Unassembled WGS sequence"/>
</dbReference>
<gene>
    <name evidence="1" type="ORF">PPENT_87.1.T0660103</name>
</gene>
<evidence type="ECO:0000313" key="1">
    <source>
        <dbReference type="EMBL" id="CAD8176981.1"/>
    </source>
</evidence>
<keyword evidence="2" id="KW-1185">Reference proteome</keyword>
<sequence length="79" mass="9273">MYCIHLGNIIFKNISEQDQVVGLTKDDINIFKQLDTSFDFKKSTKFFKRTFSQIAKRKLFLANHKLFNVTSKLKKKDGI</sequence>
<organism evidence="1 2">
    <name type="scientific">Paramecium pentaurelia</name>
    <dbReference type="NCBI Taxonomy" id="43138"/>
    <lineage>
        <taxon>Eukaryota</taxon>
        <taxon>Sar</taxon>
        <taxon>Alveolata</taxon>
        <taxon>Ciliophora</taxon>
        <taxon>Intramacronucleata</taxon>
        <taxon>Oligohymenophorea</taxon>
        <taxon>Peniculida</taxon>
        <taxon>Parameciidae</taxon>
        <taxon>Paramecium</taxon>
    </lineage>
</organism>
<reference evidence="1" key="1">
    <citation type="submission" date="2021-01" db="EMBL/GenBank/DDBJ databases">
        <authorList>
            <consortium name="Genoscope - CEA"/>
            <person name="William W."/>
        </authorList>
    </citation>
    <scope>NUCLEOTIDE SEQUENCE</scope>
</reference>
<comment type="caution">
    <text evidence="1">The sequence shown here is derived from an EMBL/GenBank/DDBJ whole genome shotgun (WGS) entry which is preliminary data.</text>
</comment>
<protein>
    <submittedName>
        <fullName evidence="1">Uncharacterized protein</fullName>
    </submittedName>
</protein>
<accession>A0A8S1VJN6</accession>
<proteinExistence type="predicted"/>